<proteinExistence type="predicted"/>
<evidence type="ECO:0000313" key="1">
    <source>
        <dbReference type="EMBL" id="KKK60725.1"/>
    </source>
</evidence>
<evidence type="ECO:0008006" key="2">
    <source>
        <dbReference type="Google" id="ProtNLM"/>
    </source>
</evidence>
<accession>A0A0F8XI25</accession>
<sequence length="77" mass="9309">MQRKTKTFSSYTGPIVAPPDFIEIQYSSFKWFLEKGLKELFDEISPISDYTGKNLELHFRNFYFDEPKHDEEFSRYK</sequence>
<dbReference type="Gene3D" id="3.90.1100.10">
    <property type="match status" value="1"/>
</dbReference>
<dbReference type="SUPFAM" id="SSF64484">
    <property type="entry name" value="beta and beta-prime subunits of DNA dependent RNA-polymerase"/>
    <property type="match status" value="1"/>
</dbReference>
<dbReference type="EMBL" id="LAZR01062827">
    <property type="protein sequence ID" value="KKK60725.1"/>
    <property type="molecule type" value="Genomic_DNA"/>
</dbReference>
<organism evidence="1">
    <name type="scientific">marine sediment metagenome</name>
    <dbReference type="NCBI Taxonomy" id="412755"/>
    <lineage>
        <taxon>unclassified sequences</taxon>
        <taxon>metagenomes</taxon>
        <taxon>ecological metagenomes</taxon>
    </lineage>
</organism>
<feature type="non-terminal residue" evidence="1">
    <location>
        <position position="77"/>
    </location>
</feature>
<reference evidence="1" key="1">
    <citation type="journal article" date="2015" name="Nature">
        <title>Complex archaea that bridge the gap between prokaryotes and eukaryotes.</title>
        <authorList>
            <person name="Spang A."/>
            <person name="Saw J.H."/>
            <person name="Jorgensen S.L."/>
            <person name="Zaremba-Niedzwiedzka K."/>
            <person name="Martijn J."/>
            <person name="Lind A.E."/>
            <person name="van Eijk R."/>
            <person name="Schleper C."/>
            <person name="Guy L."/>
            <person name="Ettema T.J."/>
        </authorList>
    </citation>
    <scope>NUCLEOTIDE SEQUENCE</scope>
</reference>
<comment type="caution">
    <text evidence="1">The sequence shown here is derived from an EMBL/GenBank/DDBJ whole genome shotgun (WGS) entry which is preliminary data.</text>
</comment>
<protein>
    <recommendedName>
        <fullName evidence="2">DNA-directed RNA polymerase</fullName>
    </recommendedName>
</protein>
<dbReference type="AlphaFoldDB" id="A0A0F8XI25"/>
<name>A0A0F8XI25_9ZZZZ</name>
<gene>
    <name evidence="1" type="ORF">LCGC14_3021500</name>
</gene>